<dbReference type="EMBL" id="NFII01000021">
    <property type="protein sequence ID" value="OUN99111.1"/>
    <property type="molecule type" value="Genomic_DNA"/>
</dbReference>
<dbReference type="Gene3D" id="2.40.170.20">
    <property type="entry name" value="TonB-dependent receptor, beta-barrel domain"/>
    <property type="match status" value="1"/>
</dbReference>
<dbReference type="Pfam" id="PF13715">
    <property type="entry name" value="CarbopepD_reg_2"/>
    <property type="match status" value="1"/>
</dbReference>
<keyword evidence="2 7" id="KW-0813">Transport</keyword>
<dbReference type="Gene3D" id="2.60.40.1120">
    <property type="entry name" value="Carboxypeptidase-like, regulatory domain"/>
    <property type="match status" value="1"/>
</dbReference>
<dbReference type="InterPro" id="IPR023997">
    <property type="entry name" value="TonB-dep_OMP_SusC/RagA_CS"/>
</dbReference>
<proteinExistence type="inferred from homology"/>
<dbReference type="SUPFAM" id="SSF56935">
    <property type="entry name" value="Porins"/>
    <property type="match status" value="1"/>
</dbReference>
<protein>
    <submittedName>
        <fullName evidence="9">SusC/RagA family protein</fullName>
    </submittedName>
</protein>
<dbReference type="Pfam" id="PF07715">
    <property type="entry name" value="Plug"/>
    <property type="match status" value="1"/>
</dbReference>
<organism evidence="9 10">
    <name type="scientific">Bacteroides clarus</name>
    <dbReference type="NCBI Taxonomy" id="626929"/>
    <lineage>
        <taxon>Bacteria</taxon>
        <taxon>Pseudomonadati</taxon>
        <taxon>Bacteroidota</taxon>
        <taxon>Bacteroidia</taxon>
        <taxon>Bacteroidales</taxon>
        <taxon>Bacteroidaceae</taxon>
        <taxon>Bacteroides</taxon>
    </lineage>
</organism>
<dbReference type="PROSITE" id="PS52016">
    <property type="entry name" value="TONB_DEPENDENT_REC_3"/>
    <property type="match status" value="1"/>
</dbReference>
<dbReference type="NCBIfam" id="TIGR04057">
    <property type="entry name" value="SusC_RagA_signa"/>
    <property type="match status" value="1"/>
</dbReference>
<dbReference type="NCBIfam" id="TIGR04056">
    <property type="entry name" value="OMP_RagA_SusC"/>
    <property type="match status" value="1"/>
</dbReference>
<dbReference type="InterPro" id="IPR008969">
    <property type="entry name" value="CarboxyPept-like_regulatory"/>
</dbReference>
<comment type="caution">
    <text evidence="9">The sequence shown here is derived from an EMBL/GenBank/DDBJ whole genome shotgun (WGS) entry which is preliminary data.</text>
</comment>
<accession>A0A1Y3YNY7</accession>
<dbReference type="FunFam" id="2.60.40.1120:FF:000003">
    <property type="entry name" value="Outer membrane protein Omp121"/>
    <property type="match status" value="1"/>
</dbReference>
<dbReference type="InterPro" id="IPR039426">
    <property type="entry name" value="TonB-dep_rcpt-like"/>
</dbReference>
<reference evidence="10" key="1">
    <citation type="submission" date="2017-04" db="EMBL/GenBank/DDBJ databases">
        <title>Function of individual gut microbiota members based on whole genome sequencing of pure cultures obtained from chicken caecum.</title>
        <authorList>
            <person name="Medvecky M."/>
            <person name="Cejkova D."/>
            <person name="Polansky O."/>
            <person name="Karasova D."/>
            <person name="Kubasova T."/>
            <person name="Cizek A."/>
            <person name="Rychlik I."/>
        </authorList>
    </citation>
    <scope>NUCLEOTIDE SEQUENCE [LARGE SCALE GENOMIC DNA]</scope>
    <source>
        <strain evidence="10">An43</strain>
    </source>
</reference>
<evidence type="ECO:0000256" key="2">
    <source>
        <dbReference type="ARBA" id="ARBA00022448"/>
    </source>
</evidence>
<evidence type="ECO:0000256" key="1">
    <source>
        <dbReference type="ARBA" id="ARBA00004571"/>
    </source>
</evidence>
<keyword evidence="6 7" id="KW-0998">Cell outer membrane</keyword>
<dbReference type="Gene3D" id="2.170.130.10">
    <property type="entry name" value="TonB-dependent receptor, plug domain"/>
    <property type="match status" value="1"/>
</dbReference>
<gene>
    <name evidence="9" type="ORF">B5F97_16105</name>
</gene>
<name>A0A1Y3YNY7_9BACE</name>
<evidence type="ECO:0000256" key="7">
    <source>
        <dbReference type="PROSITE-ProRule" id="PRU01360"/>
    </source>
</evidence>
<dbReference type="InterPro" id="IPR036942">
    <property type="entry name" value="Beta-barrel_TonB_sf"/>
</dbReference>
<feature type="domain" description="TonB-dependent receptor plug" evidence="8">
    <location>
        <begin position="152"/>
        <end position="256"/>
    </location>
</feature>
<comment type="similarity">
    <text evidence="7">Belongs to the TonB-dependent receptor family.</text>
</comment>
<sequence>MKNMQNHYVNGIDARSLMAKIPLFMKLCSFLLLINVSVAFASASNSRISLSSESIMQSGITVTGTVVDTEGLTMPGVNIIVKGTTTGVITDINGNFRISVPDKNSVLVFSFVGYTAQDIVVGNQTNIKVTLQADALELEDVVVVGYGVQKKKLVTGATSQVKGDDITKLNTVNALGALASQTPGVNITSVSGMPGEGFKVAVRGLGTVGNSEPLYIIDGVTGGDINSLNPADIESIDILKDAASAAIYGARAANGVVLVTTKQGRTGKLDITLDTYVGWQNVYKKPELLNAQQYVEIMNEAYAYDNKTLDWANLVPDWDRIQNGWEGPQWFESALNKNALIRNHSLNISGGSERSVFSMGISNTSQEGTIGKPVAPVYERTTVRINSEHTLYKHNDLDILKFGENINFHAGSKNGIAIGNMDSNSIYRLLNTYPVFDIYDAAGNYTTAIPLNSSRANPIGMMDYEHGQNETKTYGLHANAYLVLQPIKNLKFRSSFGVRYLQNNYRKFAPVYNLSSDNFRNENEVQQQMTTRMNWMIENTINYTFSAGRNNFDILLGQSVENNGLGMSMNGSNKNSLFNDFEHAYLDNTKVILAGSTTLGGAPITPHKMASFFGRVNYDYNEKYMLTFVMRADGSSNFKRGKRWGYFPSVSAGWVLTNESFMEGITSFMDFFKLRASWGQNGNQSIDGFQYLSTIDFNARYFFGTDKGAITTGAYPDILANEDVTWETSEQINVGFDARFLRSRLGVTFDYYVKNTKDWLLKAPALTSYGAGAPYINGGDVQNKGIELGLTWRDQVGDFSYGLSYNIAHNKNEVTKINNSEQIIYGSTGTLFRNSDEMYRAQVGYPIGFFYGYKTAGVFQNQAQIDAYKGAKYDNVQPGDLIFVDTNHDNKIDSKDRTMIGNPYPKVNMGFNVNMEYKGFDLNIATVAVLGNQIAQSYRNYKDEPLDNYTTEIYGRWHGDGTSNTLPRLTSTSHLNWQNISDIYIKDGDYFRIQNLAIGYDFKKLFPQMFLEKARLYFAVQNLLTITGYSGMDPEVGYGDGKSWASGIDIGSYPSPRTIIIGFNLKF</sequence>
<keyword evidence="4 7" id="KW-0812">Transmembrane</keyword>
<dbReference type="GO" id="GO:0009279">
    <property type="term" value="C:cell outer membrane"/>
    <property type="evidence" value="ECO:0007669"/>
    <property type="project" value="UniProtKB-SubCell"/>
</dbReference>
<keyword evidence="3 7" id="KW-1134">Transmembrane beta strand</keyword>
<evidence type="ECO:0000256" key="3">
    <source>
        <dbReference type="ARBA" id="ARBA00022452"/>
    </source>
</evidence>
<dbReference type="SUPFAM" id="SSF49464">
    <property type="entry name" value="Carboxypeptidase regulatory domain-like"/>
    <property type="match status" value="1"/>
</dbReference>
<keyword evidence="5 7" id="KW-0472">Membrane</keyword>
<dbReference type="Proteomes" id="UP000195386">
    <property type="component" value="Unassembled WGS sequence"/>
</dbReference>
<dbReference type="InterPro" id="IPR023996">
    <property type="entry name" value="TonB-dep_OMP_SusC/RagA"/>
</dbReference>
<evidence type="ECO:0000259" key="8">
    <source>
        <dbReference type="Pfam" id="PF07715"/>
    </source>
</evidence>
<evidence type="ECO:0000256" key="6">
    <source>
        <dbReference type="ARBA" id="ARBA00023237"/>
    </source>
</evidence>
<dbReference type="AlphaFoldDB" id="A0A1Y3YNY7"/>
<evidence type="ECO:0000313" key="10">
    <source>
        <dbReference type="Proteomes" id="UP000195386"/>
    </source>
</evidence>
<dbReference type="InterPro" id="IPR012910">
    <property type="entry name" value="Plug_dom"/>
</dbReference>
<evidence type="ECO:0000256" key="5">
    <source>
        <dbReference type="ARBA" id="ARBA00023136"/>
    </source>
</evidence>
<evidence type="ECO:0000256" key="4">
    <source>
        <dbReference type="ARBA" id="ARBA00022692"/>
    </source>
</evidence>
<dbReference type="InterPro" id="IPR037066">
    <property type="entry name" value="Plug_dom_sf"/>
</dbReference>
<comment type="subcellular location">
    <subcellularLocation>
        <location evidence="1 7">Cell outer membrane</location>
        <topology evidence="1 7">Multi-pass membrane protein</topology>
    </subcellularLocation>
</comment>
<evidence type="ECO:0000313" key="9">
    <source>
        <dbReference type="EMBL" id="OUN99111.1"/>
    </source>
</evidence>